<comment type="pathway">
    <text evidence="12 15">Amino-acid biosynthesis; L-valine biosynthesis; L-valine from pyruvate: step 3/4.</text>
</comment>
<evidence type="ECO:0000256" key="10">
    <source>
        <dbReference type="ARBA" id="ARBA00023304"/>
    </source>
</evidence>
<evidence type="ECO:0000256" key="8">
    <source>
        <dbReference type="ARBA" id="ARBA00023014"/>
    </source>
</evidence>
<dbReference type="GO" id="GO:0009097">
    <property type="term" value="P:isoleucine biosynthetic process"/>
    <property type="evidence" value="ECO:0007669"/>
    <property type="project" value="UniProtKB-UniRule"/>
</dbReference>
<dbReference type="EC" id="4.2.1.9" evidence="14 15"/>
<protein>
    <recommendedName>
        <fullName evidence="14 15">Dihydroxy-acid dehydratase</fullName>
        <shortName evidence="15">DAD</shortName>
        <ecNumber evidence="14 15">4.2.1.9</ecNumber>
    </recommendedName>
</protein>
<dbReference type="NCBIfam" id="TIGR00110">
    <property type="entry name" value="ilvD"/>
    <property type="match status" value="1"/>
</dbReference>
<keyword evidence="3 15" id="KW-0028">Amino-acid biosynthesis</keyword>
<keyword evidence="7 15" id="KW-0408">Iron</keyword>
<gene>
    <name evidence="15" type="primary">ilvD</name>
    <name evidence="18" type="ORF">MORY_01466</name>
</gene>
<keyword evidence="8 15" id="KW-0411">Iron-sulfur</keyword>
<evidence type="ECO:0000256" key="6">
    <source>
        <dbReference type="ARBA" id="ARBA00022842"/>
    </source>
</evidence>
<dbReference type="GO" id="GO:0051537">
    <property type="term" value="F:2 iron, 2 sulfur cluster binding"/>
    <property type="evidence" value="ECO:0007669"/>
    <property type="project" value="UniProtKB-UniRule"/>
</dbReference>
<dbReference type="PROSITE" id="PS00886">
    <property type="entry name" value="ILVD_EDD_1"/>
    <property type="match status" value="1"/>
</dbReference>
<dbReference type="InterPro" id="IPR004404">
    <property type="entry name" value="DihydroxyA_deHydtase"/>
</dbReference>
<evidence type="ECO:0000256" key="2">
    <source>
        <dbReference type="ARBA" id="ARBA00006486"/>
    </source>
</evidence>
<dbReference type="Gene3D" id="3.50.30.80">
    <property type="entry name" value="IlvD/EDD C-terminal domain-like"/>
    <property type="match status" value="1"/>
</dbReference>
<feature type="domain" description="Dihydroxy-acid/6-phosphogluconate dehydratase C-terminal" evidence="17">
    <location>
        <begin position="383"/>
        <end position="572"/>
    </location>
</feature>
<keyword evidence="5 15" id="KW-0479">Metal-binding</keyword>
<evidence type="ECO:0000256" key="4">
    <source>
        <dbReference type="ARBA" id="ARBA00022714"/>
    </source>
</evidence>
<comment type="catalytic activity">
    <reaction evidence="15">
        <text>(2R,3R)-2,3-dihydroxy-3-methylpentanoate = (S)-3-methyl-2-oxopentanoate + H2O</text>
        <dbReference type="Rhea" id="RHEA:27694"/>
        <dbReference type="ChEBI" id="CHEBI:15377"/>
        <dbReference type="ChEBI" id="CHEBI:35146"/>
        <dbReference type="ChEBI" id="CHEBI:49258"/>
        <dbReference type="EC" id="4.2.1.9"/>
    </reaction>
</comment>
<keyword evidence="10 15" id="KW-0100">Branched-chain amino acid biosynthesis</keyword>
<evidence type="ECO:0000256" key="14">
    <source>
        <dbReference type="ARBA" id="ARBA00029490"/>
    </source>
</evidence>
<dbReference type="FunFam" id="3.50.30.80:FF:000001">
    <property type="entry name" value="Dihydroxy-acid dehydratase"/>
    <property type="match status" value="1"/>
</dbReference>
<dbReference type="InterPro" id="IPR000581">
    <property type="entry name" value="ILV_EDD_N"/>
</dbReference>
<evidence type="ECO:0000256" key="13">
    <source>
        <dbReference type="ARBA" id="ARBA00029437"/>
    </source>
</evidence>
<comment type="function">
    <text evidence="15">Functions in the biosynthesis of branched-chain amino acids. Catalyzes the dehydration of (2R,3R)-2,3-dihydroxy-3-methylpentanoate (2,3-dihydroxy-3-methylvalerate) into 2-oxo-3-methylpentanoate (2-oxo-3-methylvalerate) and of (2R)-2,3-dihydroxy-3-methylbutanoate (2,3-dihydroxyisovalerate) into 2-oxo-3-methylbutanoate (2-oxoisovalerate), the penultimate precursor to L-isoleucine and L-valine, respectively.</text>
</comment>
<dbReference type="GO" id="GO:0004160">
    <property type="term" value="F:dihydroxy-acid dehydratase activity"/>
    <property type="evidence" value="ECO:0007669"/>
    <property type="project" value="UniProtKB-UniRule"/>
</dbReference>
<dbReference type="Proteomes" id="UP000012070">
    <property type="component" value="Unassembled WGS sequence"/>
</dbReference>
<dbReference type="AlphaFoldDB" id="A0A829CGS5"/>
<feature type="binding site" evidence="15">
    <location>
        <position position="465"/>
    </location>
    <ligand>
        <name>Mg(2+)</name>
        <dbReference type="ChEBI" id="CHEBI:18420"/>
    </ligand>
</feature>
<dbReference type="InterPro" id="IPR050165">
    <property type="entry name" value="DHAD_IlvD/Edd"/>
</dbReference>
<feature type="binding site" description="via carbamate group" evidence="15">
    <location>
        <position position="139"/>
    </location>
    <ligand>
        <name>Mg(2+)</name>
        <dbReference type="ChEBI" id="CHEBI:18420"/>
    </ligand>
</feature>
<dbReference type="InterPro" id="IPR020558">
    <property type="entry name" value="DiOHA_6PGluconate_deHydtase_CS"/>
</dbReference>
<feature type="active site" description="Proton acceptor" evidence="15">
    <location>
        <position position="491"/>
    </location>
</feature>
<comment type="pathway">
    <text evidence="13 15">Amino-acid biosynthesis; L-isoleucine biosynthesis; L-isoleucine from 2-oxobutanoate: step 3/4.</text>
</comment>
<evidence type="ECO:0000256" key="5">
    <source>
        <dbReference type="ARBA" id="ARBA00022723"/>
    </source>
</evidence>
<dbReference type="PROSITE" id="PS00887">
    <property type="entry name" value="ILVD_EDD_2"/>
    <property type="match status" value="1"/>
</dbReference>
<feature type="modified residue" description="N6-carboxylysine" evidence="15">
    <location>
        <position position="139"/>
    </location>
</feature>
<evidence type="ECO:0000256" key="3">
    <source>
        <dbReference type="ARBA" id="ARBA00022605"/>
    </source>
</evidence>
<dbReference type="InterPro" id="IPR042096">
    <property type="entry name" value="Dihydro-acid_dehy_C"/>
</dbReference>
<reference evidence="18 19" key="1">
    <citation type="submission" date="2013-03" db="EMBL/GenBank/DDBJ databases">
        <authorList>
            <person name="Casali N."/>
            <person name="Drobniewski F.A."/>
        </authorList>
    </citation>
    <scope>NUCLEOTIDE SEQUENCE [LARGE SCALE GENOMIC DNA]</scope>
    <source>
        <strain evidence="18 19">112400015</strain>
    </source>
</reference>
<evidence type="ECO:0000256" key="12">
    <source>
        <dbReference type="ARBA" id="ARBA00029436"/>
    </source>
</evidence>
<feature type="binding site" evidence="15">
    <location>
        <position position="138"/>
    </location>
    <ligand>
        <name>Mg(2+)</name>
        <dbReference type="ChEBI" id="CHEBI:18420"/>
    </ligand>
</feature>
<sequence length="575" mass="59368">MPQTTDEAASVSTVADIKPRSRDVTDGLEKAAARGMLRAVGMDDEDFAKPQIGVSSSWNEITPCNLSLDRLANAVKEGVFSAGGYPLEFGTISVSDGISMGHEGMHFSLVSREVIADSVEVVMQAERLDGSVLLAGCDKSLPGMLMAAARLDLAAVFLYAGSILPGRAKLSDGSERDVTIIDAFEAVGACSRGLMSRADVDAIERAICPGEGACGGMYTANTMASAAEALGMSLPGSAAPPATDRRRDGFARRSGQAVVELLRRGITARDILTKEAFENAIAVVMAFGGSTNAVLHLLAIAHEANVALSLQDFSRIGSGVPHLADVKPFGRHVMSDVDHIGGVPVVMKALLDAGLLHGDCLTVTGHTMAENLAAITPPDPDGKVLRALANPIHPSGGITILHGSLAPEGAVVKTAGFDSDVFEGTARVFDGERAALDALEDGTITVGDAVVIRYEGPKGGPGMREMLAITGAIKGAGLGKDVLLLTDGRFSGGTTGLCVGHIAPEAVDGGPIALLRNGDRIRLDVAGRVLDVLADPAEFASRQQDFSPPPPRYTTGVLSKYVKLVSSAAVGAVCG</sequence>
<evidence type="ECO:0000256" key="15">
    <source>
        <dbReference type="HAMAP-Rule" id="MF_00012"/>
    </source>
</evidence>
<dbReference type="EMBL" id="APKD01000002">
    <property type="protein sequence ID" value="EMT37534.1"/>
    <property type="molecule type" value="Genomic_DNA"/>
</dbReference>
<reference evidence="19" key="2">
    <citation type="submission" date="2013-04" db="EMBL/GenBank/DDBJ databases">
        <title>Non-Mycobacterium tuberculosis sensu stricto in a globally representative population.</title>
        <authorList>
            <person name="Stone M.J."/>
            <person name="Brown T.J."/>
            <person name="Drobniewski F.A."/>
        </authorList>
    </citation>
    <scope>NUCLEOTIDE SEQUENCE [LARGE SCALE GENOMIC DNA]</scope>
    <source>
        <strain evidence="19">112400015</strain>
    </source>
</reference>
<dbReference type="NCBIfam" id="NF002068">
    <property type="entry name" value="PRK00911.1"/>
    <property type="match status" value="1"/>
</dbReference>
<keyword evidence="6 15" id="KW-0460">Magnesium</keyword>
<keyword evidence="4 15" id="KW-0001">2Fe-2S</keyword>
<dbReference type="RefSeq" id="WP_003401143.1">
    <property type="nucleotide sequence ID" value="NZ_APKD01000002.1"/>
</dbReference>
<dbReference type="PANTHER" id="PTHR21000">
    <property type="entry name" value="DIHYDROXY-ACID DEHYDRATASE DAD"/>
    <property type="match status" value="1"/>
</dbReference>
<dbReference type="PANTHER" id="PTHR21000:SF5">
    <property type="entry name" value="DIHYDROXY-ACID DEHYDRATASE, MITOCHONDRIAL"/>
    <property type="match status" value="1"/>
</dbReference>
<feature type="binding site" evidence="15">
    <location>
        <position position="64"/>
    </location>
    <ligand>
        <name>[2Fe-2S] cluster</name>
        <dbReference type="ChEBI" id="CHEBI:190135"/>
    </ligand>
</feature>
<dbReference type="SUPFAM" id="SSF52016">
    <property type="entry name" value="LeuD/IlvD-like"/>
    <property type="match status" value="1"/>
</dbReference>
<dbReference type="GO" id="GO:0000287">
    <property type="term" value="F:magnesium ion binding"/>
    <property type="evidence" value="ECO:0007669"/>
    <property type="project" value="UniProtKB-UniRule"/>
</dbReference>
<feature type="binding site" evidence="15">
    <location>
        <position position="96"/>
    </location>
    <ligand>
        <name>Mg(2+)</name>
        <dbReference type="ChEBI" id="CHEBI:18420"/>
    </ligand>
</feature>
<dbReference type="SUPFAM" id="SSF143975">
    <property type="entry name" value="IlvD/EDD N-terminal domain-like"/>
    <property type="match status" value="1"/>
</dbReference>
<comment type="similarity">
    <text evidence="2 15">Belongs to the IlvD/Edd family.</text>
</comment>
<comment type="subunit">
    <text evidence="15">Homodimer.</text>
</comment>
<evidence type="ECO:0000313" key="18">
    <source>
        <dbReference type="EMBL" id="EMT37534.1"/>
    </source>
</evidence>
<proteinExistence type="inferred from homology"/>
<dbReference type="Pfam" id="PF00920">
    <property type="entry name" value="ILVD_EDD_N"/>
    <property type="match status" value="1"/>
</dbReference>
<evidence type="ECO:0000259" key="17">
    <source>
        <dbReference type="Pfam" id="PF24877"/>
    </source>
</evidence>
<evidence type="ECO:0000256" key="1">
    <source>
        <dbReference type="ARBA" id="ARBA00001946"/>
    </source>
</evidence>
<evidence type="ECO:0000256" key="9">
    <source>
        <dbReference type="ARBA" id="ARBA00023239"/>
    </source>
</evidence>
<dbReference type="UniPathway" id="UPA00047">
    <property type="reaction ID" value="UER00057"/>
</dbReference>
<comment type="caution">
    <text evidence="15">Lacks conserved residue(s) required for the propagation of feature annotation.</text>
</comment>
<evidence type="ECO:0000256" key="11">
    <source>
        <dbReference type="ARBA" id="ARBA00029304"/>
    </source>
</evidence>
<keyword evidence="9 15" id="KW-0456">Lyase</keyword>
<dbReference type="InterPro" id="IPR056740">
    <property type="entry name" value="ILV_EDD_C"/>
</dbReference>
<comment type="cofactor">
    <cofactor evidence="15">
        <name>[2Fe-2S] cluster</name>
        <dbReference type="ChEBI" id="CHEBI:190135"/>
    </cofactor>
    <text evidence="15">Binds 1 [2Fe-2S] cluster per subunit. This cluster acts as a Lewis acid cofactor.</text>
</comment>
<dbReference type="HAMAP" id="MF_00012">
    <property type="entry name" value="IlvD"/>
    <property type="match status" value="1"/>
</dbReference>
<dbReference type="InterPro" id="IPR037237">
    <property type="entry name" value="IlvD/EDD_N"/>
</dbReference>
<dbReference type="UniPathway" id="UPA00049">
    <property type="reaction ID" value="UER00061"/>
</dbReference>
<comment type="catalytic activity">
    <reaction evidence="11">
        <text>(2R)-2,3-dihydroxy-3-methylbutanoate = 3-methyl-2-oxobutanoate + H2O</text>
        <dbReference type="Rhea" id="RHEA:24809"/>
        <dbReference type="ChEBI" id="CHEBI:11851"/>
        <dbReference type="ChEBI" id="CHEBI:15377"/>
        <dbReference type="ChEBI" id="CHEBI:49072"/>
        <dbReference type="EC" id="4.2.1.9"/>
    </reaction>
    <physiologicalReaction direction="left-to-right" evidence="11">
        <dbReference type="Rhea" id="RHEA:24810"/>
    </physiologicalReaction>
</comment>
<comment type="caution">
    <text evidence="18">The sequence shown here is derived from an EMBL/GenBank/DDBJ whole genome shotgun (WGS) entry which is preliminary data.</text>
</comment>
<accession>A0A829CGS5</accession>
<comment type="cofactor">
    <cofactor evidence="1 15">
        <name>Mg(2+)</name>
        <dbReference type="ChEBI" id="CHEBI:18420"/>
    </cofactor>
</comment>
<dbReference type="Pfam" id="PF24877">
    <property type="entry name" value="ILV_EDD_C"/>
    <property type="match status" value="1"/>
</dbReference>
<evidence type="ECO:0000259" key="16">
    <source>
        <dbReference type="Pfam" id="PF00920"/>
    </source>
</evidence>
<evidence type="ECO:0000313" key="19">
    <source>
        <dbReference type="Proteomes" id="UP000012070"/>
    </source>
</evidence>
<name>A0A829CGS5_9MYCO</name>
<organism evidence="18 19">
    <name type="scientific">Mycobacterium orygis 112400015</name>
    <dbReference type="NCBI Taxonomy" id="1305739"/>
    <lineage>
        <taxon>Bacteria</taxon>
        <taxon>Bacillati</taxon>
        <taxon>Actinomycetota</taxon>
        <taxon>Actinomycetes</taxon>
        <taxon>Mycobacteriales</taxon>
        <taxon>Mycobacteriaceae</taxon>
        <taxon>Mycobacterium</taxon>
        <taxon>Mycobacterium tuberculosis complex</taxon>
    </lineage>
</organism>
<feature type="domain" description="Dihydroxy-acid/6-phosphogluconate dehydratase N-terminal" evidence="16">
    <location>
        <begin position="49"/>
        <end position="371"/>
    </location>
</feature>
<dbReference type="GO" id="GO:0009099">
    <property type="term" value="P:L-valine biosynthetic process"/>
    <property type="evidence" value="ECO:0007669"/>
    <property type="project" value="UniProtKB-UniRule"/>
</dbReference>
<evidence type="ECO:0000256" key="7">
    <source>
        <dbReference type="ARBA" id="ARBA00023004"/>
    </source>
</evidence>